<name>A0A5J9VHV8_9POAL</name>
<evidence type="ECO:0000313" key="2">
    <source>
        <dbReference type="Proteomes" id="UP000324897"/>
    </source>
</evidence>
<keyword evidence="2" id="KW-1185">Reference proteome</keyword>
<accession>A0A5J9VHV8</accession>
<dbReference type="Gramene" id="TVU34560">
    <property type="protein sequence ID" value="TVU34560"/>
    <property type="gene ID" value="EJB05_16396"/>
</dbReference>
<gene>
    <name evidence="1" type="ORF">EJB05_16396</name>
</gene>
<dbReference type="EMBL" id="RWGY01000009">
    <property type="protein sequence ID" value="TVU34560.1"/>
    <property type="molecule type" value="Genomic_DNA"/>
</dbReference>
<dbReference type="Proteomes" id="UP000324897">
    <property type="component" value="Unassembled WGS sequence"/>
</dbReference>
<feature type="non-terminal residue" evidence="1">
    <location>
        <position position="1"/>
    </location>
</feature>
<organism evidence="1 2">
    <name type="scientific">Eragrostis curvula</name>
    <name type="common">weeping love grass</name>
    <dbReference type="NCBI Taxonomy" id="38414"/>
    <lineage>
        <taxon>Eukaryota</taxon>
        <taxon>Viridiplantae</taxon>
        <taxon>Streptophyta</taxon>
        <taxon>Embryophyta</taxon>
        <taxon>Tracheophyta</taxon>
        <taxon>Spermatophyta</taxon>
        <taxon>Magnoliopsida</taxon>
        <taxon>Liliopsida</taxon>
        <taxon>Poales</taxon>
        <taxon>Poaceae</taxon>
        <taxon>PACMAD clade</taxon>
        <taxon>Chloridoideae</taxon>
        <taxon>Eragrostideae</taxon>
        <taxon>Eragrostidinae</taxon>
        <taxon>Eragrostis</taxon>
    </lineage>
</organism>
<comment type="caution">
    <text evidence="1">The sequence shown here is derived from an EMBL/GenBank/DDBJ whole genome shotgun (WGS) entry which is preliminary data.</text>
</comment>
<protein>
    <submittedName>
        <fullName evidence="1">Uncharacterized protein</fullName>
    </submittedName>
</protein>
<proteinExistence type="predicted"/>
<evidence type="ECO:0000313" key="1">
    <source>
        <dbReference type="EMBL" id="TVU34560.1"/>
    </source>
</evidence>
<dbReference type="AlphaFoldDB" id="A0A5J9VHV8"/>
<sequence length="97" mass="10212">MNCRSAEAMAGLPPEIRQVELAPDGDGEIVPHSLPPSNVSEHEATTAASIILESMQRSCGDEQQASAPNDAAAVQFIFDHACSKDNLGSRNTPSHAN</sequence>
<reference evidence="1 2" key="1">
    <citation type="journal article" date="2019" name="Sci. Rep.">
        <title>A high-quality genome of Eragrostis curvula grass provides insights into Poaceae evolution and supports new strategies to enhance forage quality.</title>
        <authorList>
            <person name="Carballo J."/>
            <person name="Santos B.A.C.M."/>
            <person name="Zappacosta D."/>
            <person name="Garbus I."/>
            <person name="Selva J.P."/>
            <person name="Gallo C.A."/>
            <person name="Diaz A."/>
            <person name="Albertini E."/>
            <person name="Caccamo M."/>
            <person name="Echenique V."/>
        </authorList>
    </citation>
    <scope>NUCLEOTIDE SEQUENCE [LARGE SCALE GENOMIC DNA]</scope>
    <source>
        <strain evidence="2">cv. Victoria</strain>
        <tissue evidence="1">Leaf</tissue>
    </source>
</reference>